<protein>
    <recommendedName>
        <fullName evidence="10">Cytochrome P450 monooxygenase</fullName>
    </recommendedName>
</protein>
<dbReference type="PROSITE" id="PS00086">
    <property type="entry name" value="CYTOCHROME_P450"/>
    <property type="match status" value="1"/>
</dbReference>
<evidence type="ECO:0000256" key="3">
    <source>
        <dbReference type="ARBA" id="ARBA00022723"/>
    </source>
</evidence>
<comment type="similarity">
    <text evidence="6">Belongs to the cytochrome P450 family.</text>
</comment>
<sequence>MAISVVGAPAYAAGLALLAFTYFVIYPVIWYFRDSKGLRKFPTVSPFSGISNLPFMFVAQKGARSEYLLGKHKEKGPILRTGTNTLSFGSVLAIKDIYGHNTPCLKDESYVLTAGDHYHLADVIDRADHARKRRVLSAAYAIKNLQEWEFKVVDKVERLFKKFDASCTAPLPKGQIYPDPKDVNIDYRQWTNYFTLDAITDIGLSESLGLLDQGHDMVTAMRPDGTTYKADIRESLYPNARKQAHLIWSYDYYKLLNKLVDIIPYYRKMTVAGINWEAIVNNASHRRLQRYKAGEKGDDFFLSLMENKKGEPNNLPWGEICAEINIMMNAGSVTTAIAVTNVLYELLKQPKILAKLREEVDAALDPNEVVAPFSKVKNLPYLKACLDEALRLQPPTPQNLGRVTPPEGMNIMGEYIPGNTSVGMSALVAHRDETVFPNADKFIPERWFGEAGKSLQSSFITFSAGGRGCIGRNITYLEQQILIASLVHRYEFALPQGFQLQREETMNHILGPMPVKIWRRQA</sequence>
<dbReference type="InterPro" id="IPR001128">
    <property type="entry name" value="Cyt_P450"/>
</dbReference>
<dbReference type="Proteomes" id="UP001148614">
    <property type="component" value="Unassembled WGS sequence"/>
</dbReference>
<dbReference type="EMBL" id="JANPWZ010000081">
    <property type="protein sequence ID" value="KAJ3579579.1"/>
    <property type="molecule type" value="Genomic_DNA"/>
</dbReference>
<dbReference type="InterPro" id="IPR017972">
    <property type="entry name" value="Cyt_P450_CS"/>
</dbReference>
<evidence type="ECO:0000256" key="1">
    <source>
        <dbReference type="ARBA" id="ARBA00001971"/>
    </source>
</evidence>
<evidence type="ECO:0008006" key="10">
    <source>
        <dbReference type="Google" id="ProtNLM"/>
    </source>
</evidence>
<keyword evidence="7" id="KW-0472">Membrane</keyword>
<dbReference type="CDD" id="cd11061">
    <property type="entry name" value="CYP67-like"/>
    <property type="match status" value="1"/>
</dbReference>
<dbReference type="VEuPathDB" id="FungiDB:F4678DRAFT_408404"/>
<dbReference type="PRINTS" id="PR00463">
    <property type="entry name" value="EP450I"/>
</dbReference>
<organism evidence="8 9">
    <name type="scientific">Xylaria arbuscula</name>
    <dbReference type="NCBI Taxonomy" id="114810"/>
    <lineage>
        <taxon>Eukaryota</taxon>
        <taxon>Fungi</taxon>
        <taxon>Dikarya</taxon>
        <taxon>Ascomycota</taxon>
        <taxon>Pezizomycotina</taxon>
        <taxon>Sordariomycetes</taxon>
        <taxon>Xylariomycetidae</taxon>
        <taxon>Xylariales</taxon>
        <taxon>Xylariaceae</taxon>
        <taxon>Xylaria</taxon>
    </lineage>
</organism>
<keyword evidence="7" id="KW-0812">Transmembrane</keyword>
<evidence type="ECO:0000256" key="6">
    <source>
        <dbReference type="RuleBase" id="RU000461"/>
    </source>
</evidence>
<keyword evidence="6" id="KW-0503">Monooxygenase</keyword>
<evidence type="ECO:0000256" key="7">
    <source>
        <dbReference type="SAM" id="Phobius"/>
    </source>
</evidence>
<dbReference type="Pfam" id="PF00067">
    <property type="entry name" value="p450"/>
    <property type="match status" value="1"/>
</dbReference>
<keyword evidence="2 5" id="KW-0349">Heme</keyword>
<evidence type="ECO:0000313" key="9">
    <source>
        <dbReference type="Proteomes" id="UP001148614"/>
    </source>
</evidence>
<feature type="transmembrane region" description="Helical" evidence="7">
    <location>
        <begin position="12"/>
        <end position="32"/>
    </location>
</feature>
<reference evidence="8" key="1">
    <citation type="submission" date="2022-07" db="EMBL/GenBank/DDBJ databases">
        <title>Genome Sequence of Xylaria arbuscula.</title>
        <authorList>
            <person name="Buettner E."/>
        </authorList>
    </citation>
    <scope>NUCLEOTIDE SEQUENCE</scope>
    <source>
        <strain evidence="8">VT107</strain>
    </source>
</reference>
<accession>A0A9W8TRN8</accession>
<dbReference type="InterPro" id="IPR036396">
    <property type="entry name" value="Cyt_P450_sf"/>
</dbReference>
<evidence type="ECO:0000256" key="5">
    <source>
        <dbReference type="PIRSR" id="PIRSR602401-1"/>
    </source>
</evidence>
<keyword evidence="6" id="KW-0560">Oxidoreductase</keyword>
<dbReference type="SUPFAM" id="SSF48264">
    <property type="entry name" value="Cytochrome P450"/>
    <property type="match status" value="1"/>
</dbReference>
<dbReference type="GO" id="GO:0016705">
    <property type="term" value="F:oxidoreductase activity, acting on paired donors, with incorporation or reduction of molecular oxygen"/>
    <property type="evidence" value="ECO:0007669"/>
    <property type="project" value="InterPro"/>
</dbReference>
<keyword evidence="3 5" id="KW-0479">Metal-binding</keyword>
<evidence type="ECO:0000256" key="2">
    <source>
        <dbReference type="ARBA" id="ARBA00022617"/>
    </source>
</evidence>
<dbReference type="GO" id="GO:0004497">
    <property type="term" value="F:monooxygenase activity"/>
    <property type="evidence" value="ECO:0007669"/>
    <property type="project" value="UniProtKB-KW"/>
</dbReference>
<comment type="cofactor">
    <cofactor evidence="1 5">
        <name>heme</name>
        <dbReference type="ChEBI" id="CHEBI:30413"/>
    </cofactor>
</comment>
<dbReference type="Gene3D" id="1.10.630.10">
    <property type="entry name" value="Cytochrome P450"/>
    <property type="match status" value="1"/>
</dbReference>
<dbReference type="AlphaFoldDB" id="A0A9W8TRN8"/>
<dbReference type="GO" id="GO:0020037">
    <property type="term" value="F:heme binding"/>
    <property type="evidence" value="ECO:0007669"/>
    <property type="project" value="InterPro"/>
</dbReference>
<evidence type="ECO:0000313" key="8">
    <source>
        <dbReference type="EMBL" id="KAJ3579579.1"/>
    </source>
</evidence>
<comment type="caution">
    <text evidence="8">The sequence shown here is derived from an EMBL/GenBank/DDBJ whole genome shotgun (WGS) entry which is preliminary data.</text>
</comment>
<name>A0A9W8TRN8_9PEZI</name>
<gene>
    <name evidence="8" type="ORF">NPX13_g989</name>
</gene>
<dbReference type="PRINTS" id="PR00385">
    <property type="entry name" value="P450"/>
</dbReference>
<keyword evidence="4 5" id="KW-0408">Iron</keyword>
<proteinExistence type="inferred from homology"/>
<dbReference type="InterPro" id="IPR002401">
    <property type="entry name" value="Cyt_P450_E_grp-I"/>
</dbReference>
<dbReference type="PANTHER" id="PTHR24305">
    <property type="entry name" value="CYTOCHROME P450"/>
    <property type="match status" value="1"/>
</dbReference>
<evidence type="ECO:0000256" key="4">
    <source>
        <dbReference type="ARBA" id="ARBA00023004"/>
    </source>
</evidence>
<keyword evidence="9" id="KW-1185">Reference proteome</keyword>
<dbReference type="InterPro" id="IPR050121">
    <property type="entry name" value="Cytochrome_P450_monoxygenase"/>
</dbReference>
<dbReference type="GO" id="GO:0005506">
    <property type="term" value="F:iron ion binding"/>
    <property type="evidence" value="ECO:0007669"/>
    <property type="project" value="InterPro"/>
</dbReference>
<feature type="binding site" description="axial binding residue" evidence="5">
    <location>
        <position position="469"/>
    </location>
    <ligand>
        <name>heme</name>
        <dbReference type="ChEBI" id="CHEBI:30413"/>
    </ligand>
    <ligandPart>
        <name>Fe</name>
        <dbReference type="ChEBI" id="CHEBI:18248"/>
    </ligandPart>
</feature>
<keyword evidence="7" id="KW-1133">Transmembrane helix</keyword>
<dbReference type="PANTHER" id="PTHR24305:SF172">
    <property type="entry name" value="P450, PUTATIVE (EUROFUNG)-RELATED"/>
    <property type="match status" value="1"/>
</dbReference>